<organism evidence="1 2">
    <name type="scientific">Synaphobranchus kaupii</name>
    <name type="common">Kaup's arrowtooth eel</name>
    <dbReference type="NCBI Taxonomy" id="118154"/>
    <lineage>
        <taxon>Eukaryota</taxon>
        <taxon>Metazoa</taxon>
        <taxon>Chordata</taxon>
        <taxon>Craniata</taxon>
        <taxon>Vertebrata</taxon>
        <taxon>Euteleostomi</taxon>
        <taxon>Actinopterygii</taxon>
        <taxon>Neopterygii</taxon>
        <taxon>Teleostei</taxon>
        <taxon>Anguilliformes</taxon>
        <taxon>Synaphobranchidae</taxon>
        <taxon>Synaphobranchus</taxon>
    </lineage>
</organism>
<name>A0A9Q1IID7_SYNKA</name>
<gene>
    <name evidence="1" type="ORF">SKAU_G00339610</name>
</gene>
<dbReference type="Proteomes" id="UP001152622">
    <property type="component" value="Chromosome 15"/>
</dbReference>
<dbReference type="EMBL" id="JAINUF010000015">
    <property type="protein sequence ID" value="KAJ8341670.1"/>
    <property type="molecule type" value="Genomic_DNA"/>
</dbReference>
<evidence type="ECO:0000313" key="1">
    <source>
        <dbReference type="EMBL" id="KAJ8341670.1"/>
    </source>
</evidence>
<keyword evidence="2" id="KW-1185">Reference proteome</keyword>
<comment type="caution">
    <text evidence="1">The sequence shown here is derived from an EMBL/GenBank/DDBJ whole genome shotgun (WGS) entry which is preliminary data.</text>
</comment>
<dbReference type="AlphaFoldDB" id="A0A9Q1IID7"/>
<accession>A0A9Q1IID7</accession>
<sequence>MNASADLKQYNRSTSPFRQGGYLQLDLMQAADLLAVIAHHVLQDVFGFGDILGGSMFTTFQESNVKKNQIAE</sequence>
<evidence type="ECO:0000313" key="2">
    <source>
        <dbReference type="Proteomes" id="UP001152622"/>
    </source>
</evidence>
<reference evidence="1" key="1">
    <citation type="journal article" date="2023" name="Science">
        <title>Genome structures resolve the early diversification of teleost fishes.</title>
        <authorList>
            <person name="Parey E."/>
            <person name="Louis A."/>
            <person name="Montfort J."/>
            <person name="Bouchez O."/>
            <person name="Roques C."/>
            <person name="Iampietro C."/>
            <person name="Lluch J."/>
            <person name="Castinel A."/>
            <person name="Donnadieu C."/>
            <person name="Desvignes T."/>
            <person name="Floi Bucao C."/>
            <person name="Jouanno E."/>
            <person name="Wen M."/>
            <person name="Mejri S."/>
            <person name="Dirks R."/>
            <person name="Jansen H."/>
            <person name="Henkel C."/>
            <person name="Chen W.J."/>
            <person name="Zahm M."/>
            <person name="Cabau C."/>
            <person name="Klopp C."/>
            <person name="Thompson A.W."/>
            <person name="Robinson-Rechavi M."/>
            <person name="Braasch I."/>
            <person name="Lecointre G."/>
            <person name="Bobe J."/>
            <person name="Postlethwait J.H."/>
            <person name="Berthelot C."/>
            <person name="Roest Crollius H."/>
            <person name="Guiguen Y."/>
        </authorList>
    </citation>
    <scope>NUCLEOTIDE SEQUENCE</scope>
    <source>
        <strain evidence="1">WJC10195</strain>
    </source>
</reference>
<proteinExistence type="predicted"/>
<protein>
    <submittedName>
        <fullName evidence="1">Uncharacterized protein</fullName>
    </submittedName>
</protein>